<dbReference type="EMBL" id="CP046452">
    <property type="protein sequence ID" value="QGU02852.1"/>
    <property type="molecule type" value="Genomic_DNA"/>
</dbReference>
<reference evidence="4" key="1">
    <citation type="submission" date="2019-11" db="EMBL/GenBank/DDBJ databases">
        <title>Complete genome sequence of Corynebacterium kalinowskii 1959, a novel Corynebacterium species isolated from soil of a small paddock in Vilsendorf, Germany.</title>
        <authorList>
            <person name="Schaffert L."/>
            <person name="Ruwe M."/>
            <person name="Milse J."/>
            <person name="Hanuschka K."/>
            <person name="Ortseifen V."/>
            <person name="Droste J."/>
            <person name="Brandt D."/>
            <person name="Schlueter L."/>
            <person name="Kutter Y."/>
            <person name="Vinke S."/>
            <person name="Viehoefer P."/>
            <person name="Jacob L."/>
            <person name="Luebke N.-C."/>
            <person name="Schulte-Berndt E."/>
            <person name="Hain C."/>
            <person name="Linder M."/>
            <person name="Schmidt P."/>
            <person name="Wollenschlaeger L."/>
            <person name="Luttermann T."/>
            <person name="Thieme E."/>
            <person name="Hassa J."/>
            <person name="Haak M."/>
            <person name="Wittchen M."/>
            <person name="Mentz A."/>
            <person name="Persicke M."/>
            <person name="Busche T."/>
            <person name="Ruckert C."/>
        </authorList>
    </citation>
    <scope>NUCLEOTIDE SEQUENCE [LARGE SCALE GENOMIC DNA]</scope>
    <source>
        <strain evidence="4">1959</strain>
    </source>
</reference>
<accession>A0A6B8VCI4</accession>
<organism evidence="3 4">
    <name type="scientific">Corynebacterium kalinowskii</name>
    <dbReference type="NCBI Taxonomy" id="2675216"/>
    <lineage>
        <taxon>Bacteria</taxon>
        <taxon>Bacillati</taxon>
        <taxon>Actinomycetota</taxon>
        <taxon>Actinomycetes</taxon>
        <taxon>Mycobacteriales</taxon>
        <taxon>Corynebacteriaceae</taxon>
        <taxon>Corynebacterium</taxon>
    </lineage>
</organism>
<dbReference type="Pfam" id="PF10979">
    <property type="entry name" value="DUF2786"/>
    <property type="match status" value="1"/>
</dbReference>
<dbReference type="RefSeq" id="WP_197079684.1">
    <property type="nucleotide sequence ID" value="NZ_CP046452.1"/>
</dbReference>
<proteinExistence type="predicted"/>
<name>A0A6B8VCI4_9CORY</name>
<dbReference type="InterPro" id="IPR024498">
    <property type="entry name" value="DUF2786"/>
</dbReference>
<evidence type="ECO:0000259" key="1">
    <source>
        <dbReference type="Pfam" id="PF10979"/>
    </source>
</evidence>
<protein>
    <submittedName>
        <fullName evidence="3">Uncharacterized protein</fullName>
    </submittedName>
</protein>
<dbReference type="KEGG" id="ckw:CKALI_09985"/>
<evidence type="ECO:0000313" key="4">
    <source>
        <dbReference type="Proteomes" id="UP000427071"/>
    </source>
</evidence>
<dbReference type="InterPro" id="IPR055592">
    <property type="entry name" value="DUF7168"/>
</dbReference>
<dbReference type="AlphaFoldDB" id="A0A6B8VCI4"/>
<feature type="domain" description="DUF7168" evidence="2">
    <location>
        <begin position="68"/>
        <end position="164"/>
    </location>
</feature>
<feature type="domain" description="DUF2786" evidence="1">
    <location>
        <begin position="3"/>
        <end position="42"/>
    </location>
</feature>
<dbReference type="Proteomes" id="UP000427071">
    <property type="component" value="Chromosome"/>
</dbReference>
<keyword evidence="4" id="KW-1185">Reference proteome</keyword>
<gene>
    <name evidence="3" type="ORF">CKALI_09985</name>
</gene>
<evidence type="ECO:0000313" key="3">
    <source>
        <dbReference type="EMBL" id="QGU02852.1"/>
    </source>
</evidence>
<sequence length="231" mass="25434">MEKIKERIRKLLAQAEDQQGTPEGDVFYDKAFALIAQYGIDRSELDHDDESVTMRTFAIDGSYSGMQASLLISLGEVLHCVGFNTGPRPSRIYSVTLFGLPKHLDRVEMLYSMLRLSMLSGARRITDEWSTVKARRSFMSGFICRISQRLVDAEETAVSAVPGQGLALIDDAHLAYLAQVAYLSQNNLHLHEIRSRGGLRPDAFDAGLRAGNGADIGQQRVSGSRAIGAPF</sequence>
<dbReference type="Pfam" id="PF23771">
    <property type="entry name" value="DUF7168"/>
    <property type="match status" value="1"/>
</dbReference>
<evidence type="ECO:0000259" key="2">
    <source>
        <dbReference type="Pfam" id="PF23771"/>
    </source>
</evidence>